<keyword evidence="4" id="KW-0520">NAD</keyword>
<dbReference type="GO" id="GO:0000166">
    <property type="term" value="F:nucleotide binding"/>
    <property type="evidence" value="ECO:0007669"/>
    <property type="project" value="UniProtKB-KW"/>
</dbReference>
<keyword evidence="4" id="KW-0547">Nucleotide-binding</keyword>
<keyword evidence="2" id="KW-0285">Flavoprotein</keyword>
<reference evidence="9" key="2">
    <citation type="submission" date="2013-07" db="EMBL/GenBank/DDBJ databases">
        <authorList>
            <person name="Morais-Silva F.O."/>
            <person name="Rezende A.M."/>
            <person name="Pimentel C."/>
            <person name="Resende D.M."/>
            <person name="Santos C.I."/>
            <person name="Clemente C."/>
            <person name="de Oliveira L.M."/>
            <person name="da Silva S.M."/>
            <person name="Costa D.A."/>
            <person name="Varela-Raposo A."/>
            <person name="Horacio E.C.A."/>
            <person name="Matos M."/>
            <person name="Flores O."/>
            <person name="Ruiz J.C."/>
            <person name="Rodrigues-Pousada C."/>
        </authorList>
    </citation>
    <scope>NUCLEOTIDE SEQUENCE [LARGE SCALE GENOMIC DNA]</scope>
    <source>
        <strain evidence="9">ATCC 19364 / DSM 1382 / NCIMB 9332 / VKM B-1759</strain>
    </source>
</reference>
<dbReference type="PRINTS" id="PR00411">
    <property type="entry name" value="PNDRDTASEI"/>
</dbReference>
<name>T2G868_MEGG1</name>
<feature type="binding site" evidence="4">
    <location>
        <position position="262"/>
    </location>
    <ligand>
        <name>NAD(+)</name>
        <dbReference type="ChEBI" id="CHEBI:57540"/>
    </ligand>
</feature>
<dbReference type="GO" id="GO:0016491">
    <property type="term" value="F:oxidoreductase activity"/>
    <property type="evidence" value="ECO:0007669"/>
    <property type="project" value="InterPro"/>
</dbReference>
<evidence type="ECO:0000313" key="8">
    <source>
        <dbReference type="EMBL" id="AGW12341.1"/>
    </source>
</evidence>
<organism evidence="8 9">
    <name type="scientific">Megalodesulfovibrio gigas (strain ATCC 19364 / DSM 1382 / NCIMB 9332 / VKM B-1759)</name>
    <name type="common">Desulfovibrio gigas</name>
    <dbReference type="NCBI Taxonomy" id="1121448"/>
    <lineage>
        <taxon>Bacteria</taxon>
        <taxon>Pseudomonadati</taxon>
        <taxon>Thermodesulfobacteriota</taxon>
        <taxon>Desulfovibrionia</taxon>
        <taxon>Desulfovibrionales</taxon>
        <taxon>Desulfovibrionaceae</taxon>
        <taxon>Megalodesulfovibrio</taxon>
    </lineage>
</organism>
<dbReference type="InterPro" id="IPR001100">
    <property type="entry name" value="Pyr_nuc-diS_OxRdtase"/>
</dbReference>
<dbReference type="eggNOG" id="COG1249">
    <property type="taxonomic scope" value="Bacteria"/>
</dbReference>
<dbReference type="PANTHER" id="PTHR43014:SF5">
    <property type="entry name" value="GLUTATHIONE REDUCTASE (NADPH)"/>
    <property type="match status" value="1"/>
</dbReference>
<dbReference type="HOGENOM" id="CLU_016755_2_0_7"/>
<dbReference type="SUPFAM" id="SSF51905">
    <property type="entry name" value="FAD/NAD(P)-binding domain"/>
    <property type="match status" value="1"/>
</dbReference>
<feature type="binding site" evidence="4">
    <location>
        <begin position="172"/>
        <end position="179"/>
    </location>
    <ligand>
        <name>NAD(+)</name>
        <dbReference type="ChEBI" id="CHEBI:57540"/>
    </ligand>
</feature>
<dbReference type="InterPro" id="IPR016156">
    <property type="entry name" value="FAD/NAD-linked_Rdtase_dimer_sf"/>
</dbReference>
<accession>T2G868</accession>
<dbReference type="SUPFAM" id="SSF55424">
    <property type="entry name" value="FAD/NAD-linked reductases, dimerisation (C-terminal) domain"/>
    <property type="match status" value="1"/>
</dbReference>
<dbReference type="PRINTS" id="PR00368">
    <property type="entry name" value="FADPNR"/>
</dbReference>
<sequence length="456" mass="48197">MEHSYDLIVIGGGPAGGAVASPCSEAGLSVAMLEKDAFGGVCPLRGCNPKKVLLGPAELRAAVRHLAPNGLEGELRVNWPQLMDFVHSFTRPVPDAAENAYQMKGIETYHGAARFLDAHRVQVGEDVLHGKYIAICTGRVPRPVSFSEVGPLPTSNEFLELEELPRRIACIGGGVVALELASLALHAGATVHLLHRSERLLRGLDLDCVTALVEALGQAGMDIRINTSVLSVTPTADGLLVVFDQDGTEQAVMVDALFNFAGREADVAGLDLAAAGLQEATPGAFRAGLPVTPTMQTAQPHLFAAGDCAATPFNLTPSASLEGAVTAANIIALHQGQPLQTVDYRGIPSVCFSIPPVASVGLSQAQAEADGVPHRVKTYNLANSFPWKRLGEHAGLSKVILDEDGDRLLGAHLVGHNAEEMINTLALAIRAQVPLSALRQAVWVYPTCGYYLKYLL</sequence>
<dbReference type="AlphaFoldDB" id="T2G868"/>
<dbReference type="Proteomes" id="UP000016587">
    <property type="component" value="Chromosome"/>
</dbReference>
<dbReference type="PIRSF" id="PIRSF000350">
    <property type="entry name" value="Mercury_reductase_MerA"/>
    <property type="match status" value="1"/>
</dbReference>
<comment type="similarity">
    <text evidence="1">Belongs to the class-I pyridine nucleotide-disulfide oxidoreductase family.</text>
</comment>
<evidence type="ECO:0000259" key="6">
    <source>
        <dbReference type="Pfam" id="PF02852"/>
    </source>
</evidence>
<evidence type="ECO:0000259" key="7">
    <source>
        <dbReference type="Pfam" id="PF07992"/>
    </source>
</evidence>
<dbReference type="RefSeq" id="WP_021758969.1">
    <property type="nucleotide sequence ID" value="NC_022444.1"/>
</dbReference>
<dbReference type="PANTHER" id="PTHR43014">
    <property type="entry name" value="MERCURIC REDUCTASE"/>
    <property type="match status" value="1"/>
</dbReference>
<evidence type="ECO:0000256" key="2">
    <source>
        <dbReference type="ARBA" id="ARBA00022630"/>
    </source>
</evidence>
<evidence type="ECO:0000256" key="5">
    <source>
        <dbReference type="PIRSR" id="PIRSR000350-4"/>
    </source>
</evidence>
<feature type="disulfide bond" description="Redox-active" evidence="5">
    <location>
        <begin position="42"/>
        <end position="47"/>
    </location>
</feature>
<evidence type="ECO:0000256" key="4">
    <source>
        <dbReference type="PIRSR" id="PIRSR000350-3"/>
    </source>
</evidence>
<gene>
    <name evidence="8" type="ORF">DGI_0424</name>
</gene>
<keyword evidence="9" id="KW-1185">Reference proteome</keyword>
<evidence type="ECO:0000256" key="3">
    <source>
        <dbReference type="ARBA" id="ARBA00022827"/>
    </source>
</evidence>
<dbReference type="Gene3D" id="3.50.50.60">
    <property type="entry name" value="FAD/NAD(P)-binding domain"/>
    <property type="match status" value="2"/>
</dbReference>
<keyword evidence="3 4" id="KW-0274">FAD</keyword>
<dbReference type="OrthoDB" id="9786429at2"/>
<evidence type="ECO:0000313" key="9">
    <source>
        <dbReference type="Proteomes" id="UP000016587"/>
    </source>
</evidence>
<dbReference type="KEGG" id="dgg:DGI_0424"/>
<dbReference type="EMBL" id="CP006585">
    <property type="protein sequence ID" value="AGW12341.1"/>
    <property type="molecule type" value="Genomic_DNA"/>
</dbReference>
<dbReference type="Pfam" id="PF02852">
    <property type="entry name" value="Pyr_redox_dim"/>
    <property type="match status" value="1"/>
</dbReference>
<dbReference type="PATRIC" id="fig|1121448.10.peg.423"/>
<feature type="binding site" evidence="4">
    <location>
        <position position="51"/>
    </location>
    <ligand>
        <name>FAD</name>
        <dbReference type="ChEBI" id="CHEBI:57692"/>
    </ligand>
</feature>
<proteinExistence type="inferred from homology"/>
<dbReference type="Gene3D" id="3.30.390.30">
    <property type="match status" value="1"/>
</dbReference>
<dbReference type="InterPro" id="IPR036188">
    <property type="entry name" value="FAD/NAD-bd_sf"/>
</dbReference>
<comment type="cofactor">
    <cofactor evidence="4">
        <name>FAD</name>
        <dbReference type="ChEBI" id="CHEBI:57692"/>
    </cofactor>
    <text evidence="4">Binds 1 FAD per subunit.</text>
</comment>
<reference evidence="8 9" key="1">
    <citation type="journal article" date="2013" name="J. Bacteriol.">
        <title>Roles of HynAB and Ech, the only two hydrogenases found in the model sulfate reducer Desulfovibrio gigas.</title>
        <authorList>
            <person name="Morais-Silva F.O."/>
            <person name="Santos C.I."/>
            <person name="Rodrigues R."/>
            <person name="Pereira I.A."/>
            <person name="Rodrigues-Pousada C."/>
        </authorList>
    </citation>
    <scope>NUCLEOTIDE SEQUENCE [LARGE SCALE GENOMIC DNA]</scope>
    <source>
        <strain evidence="9">ATCC 19364 / DSM 1382 / NCIMB 9332 / VKM B-1759</strain>
    </source>
</reference>
<feature type="domain" description="FAD/NAD(P)-binding" evidence="7">
    <location>
        <begin position="5"/>
        <end position="323"/>
    </location>
</feature>
<feature type="binding site" evidence="4">
    <location>
        <position position="307"/>
    </location>
    <ligand>
        <name>FAD</name>
        <dbReference type="ChEBI" id="CHEBI:57692"/>
    </ligand>
</feature>
<evidence type="ECO:0000256" key="1">
    <source>
        <dbReference type="ARBA" id="ARBA00007532"/>
    </source>
</evidence>
<dbReference type="STRING" id="1121448.DGI_0424"/>
<protein>
    <submittedName>
        <fullName evidence="8">Putative Dihydropoyl dehydrogenase</fullName>
    </submittedName>
</protein>
<dbReference type="InterPro" id="IPR004099">
    <property type="entry name" value="Pyr_nucl-diS_OxRdtase_dimer"/>
</dbReference>
<dbReference type="Pfam" id="PF07992">
    <property type="entry name" value="Pyr_redox_2"/>
    <property type="match status" value="1"/>
</dbReference>
<dbReference type="InterPro" id="IPR023753">
    <property type="entry name" value="FAD/NAD-binding_dom"/>
</dbReference>
<feature type="domain" description="Pyridine nucleotide-disulphide oxidoreductase dimerisation" evidence="6">
    <location>
        <begin position="347"/>
        <end position="449"/>
    </location>
</feature>